<gene>
    <name evidence="2" type="ORF">LOTGIDRAFT_172344</name>
</gene>
<dbReference type="EMBL" id="KB200347">
    <property type="protein sequence ID" value="ESP01877.1"/>
    <property type="molecule type" value="Genomic_DNA"/>
</dbReference>
<dbReference type="InterPro" id="IPR006342">
    <property type="entry name" value="FkbM_mtfrase"/>
</dbReference>
<dbReference type="Proteomes" id="UP000030746">
    <property type="component" value="Unassembled WGS sequence"/>
</dbReference>
<dbReference type="GeneID" id="20242065"/>
<reference evidence="2 3" key="1">
    <citation type="journal article" date="2013" name="Nature">
        <title>Insights into bilaterian evolution from three spiralian genomes.</title>
        <authorList>
            <person name="Simakov O."/>
            <person name="Marletaz F."/>
            <person name="Cho S.J."/>
            <person name="Edsinger-Gonzales E."/>
            <person name="Havlak P."/>
            <person name="Hellsten U."/>
            <person name="Kuo D.H."/>
            <person name="Larsson T."/>
            <person name="Lv J."/>
            <person name="Arendt D."/>
            <person name="Savage R."/>
            <person name="Osoegawa K."/>
            <person name="de Jong P."/>
            <person name="Grimwood J."/>
            <person name="Chapman J.A."/>
            <person name="Shapiro H."/>
            <person name="Aerts A."/>
            <person name="Otillar R.P."/>
            <person name="Terry A.Y."/>
            <person name="Boore J.L."/>
            <person name="Grigoriev I.V."/>
            <person name="Lindberg D.R."/>
            <person name="Seaver E.C."/>
            <person name="Weisblat D.A."/>
            <person name="Putnam N.H."/>
            <person name="Rokhsar D.S."/>
        </authorList>
    </citation>
    <scope>NUCLEOTIDE SEQUENCE [LARGE SCALE GENOMIC DNA]</scope>
</reference>
<dbReference type="InterPro" id="IPR029063">
    <property type="entry name" value="SAM-dependent_MTases_sf"/>
</dbReference>
<dbReference type="RefSeq" id="XP_009047462.1">
    <property type="nucleotide sequence ID" value="XM_009049214.1"/>
</dbReference>
<dbReference type="CTD" id="20242065"/>
<organism evidence="2 3">
    <name type="scientific">Lottia gigantea</name>
    <name type="common">Giant owl limpet</name>
    <dbReference type="NCBI Taxonomy" id="225164"/>
    <lineage>
        <taxon>Eukaryota</taxon>
        <taxon>Metazoa</taxon>
        <taxon>Spiralia</taxon>
        <taxon>Lophotrochozoa</taxon>
        <taxon>Mollusca</taxon>
        <taxon>Gastropoda</taxon>
        <taxon>Patellogastropoda</taxon>
        <taxon>Lottioidea</taxon>
        <taxon>Lottiidae</taxon>
        <taxon>Lottia</taxon>
    </lineage>
</organism>
<dbReference type="Pfam" id="PF05050">
    <property type="entry name" value="Methyltransf_21"/>
    <property type="match status" value="1"/>
</dbReference>
<dbReference type="OrthoDB" id="411251at2759"/>
<dbReference type="SUPFAM" id="SSF53335">
    <property type="entry name" value="S-adenosyl-L-methionine-dependent methyltransferases"/>
    <property type="match status" value="1"/>
</dbReference>
<protein>
    <recommendedName>
        <fullName evidence="1">Methyltransferase FkbM domain-containing protein</fullName>
    </recommendedName>
</protein>
<keyword evidence="3" id="KW-1185">Reference proteome</keyword>
<evidence type="ECO:0000313" key="3">
    <source>
        <dbReference type="Proteomes" id="UP000030746"/>
    </source>
</evidence>
<feature type="domain" description="Methyltransferase FkbM" evidence="1">
    <location>
        <begin position="143"/>
        <end position="323"/>
    </location>
</feature>
<dbReference type="Gene3D" id="3.40.50.150">
    <property type="entry name" value="Vaccinia Virus protein VP39"/>
    <property type="match status" value="1"/>
</dbReference>
<dbReference type="PANTHER" id="PTHR34203">
    <property type="entry name" value="METHYLTRANSFERASE, FKBM FAMILY PROTEIN"/>
    <property type="match status" value="1"/>
</dbReference>
<accession>V4B864</accession>
<dbReference type="NCBIfam" id="TIGR01444">
    <property type="entry name" value="fkbM_fam"/>
    <property type="match status" value="1"/>
</dbReference>
<sequence>MWRVYRKIICILICVLVFPFIFQKIYLNLVEKQHNVARSQSTAAMFLAVSGYTKRTNSIQSRASIFHCSPLGWEQWDGFCSGNVSFEKAVLNTPEGLVPIFIHNVWHDRWVSYFIKEKGVWEAELVNLIHHFLSLDEDLNLIDIGSHIGEFSLLAAKLGRQAIAVDPLYENVQRLCKSIEVNNFSHLVKVFYTALSDSRSRVSFIRHSGNVGGTSIKGMDSFGMSLNTTISSEVKVISPPSLTLNDKNTATTVLLDDLLPFVAFKKAFIKMDVEGHENYVLNGGEQFFSAIDVRYVLMEWTAHNKDSRSGRQIVAFLRRHGFSPSKPTILKKTFKENEGNNNIFWIKE</sequence>
<dbReference type="PANTHER" id="PTHR34203:SF15">
    <property type="entry name" value="SLL1173 PROTEIN"/>
    <property type="match status" value="1"/>
</dbReference>
<name>V4B864_LOTGI</name>
<proteinExistence type="predicted"/>
<evidence type="ECO:0000259" key="1">
    <source>
        <dbReference type="Pfam" id="PF05050"/>
    </source>
</evidence>
<evidence type="ECO:0000313" key="2">
    <source>
        <dbReference type="EMBL" id="ESP01877.1"/>
    </source>
</evidence>
<dbReference type="HOGENOM" id="CLU_062312_1_0_1"/>
<dbReference type="OMA" id="FLMICAF"/>
<dbReference type="AlphaFoldDB" id="V4B864"/>
<dbReference type="KEGG" id="lgi:LOTGIDRAFT_172344"/>
<dbReference type="InterPro" id="IPR052514">
    <property type="entry name" value="SAM-dependent_MTase"/>
</dbReference>